<evidence type="ECO:0000313" key="1">
    <source>
        <dbReference type="EMBL" id="RDV11888.1"/>
    </source>
</evidence>
<dbReference type="AlphaFoldDB" id="A0A3D8L3A3"/>
<comment type="caution">
    <text evidence="1">The sequence shown here is derived from an EMBL/GenBank/DDBJ whole genome shotgun (WGS) entry which is preliminary data.</text>
</comment>
<dbReference type="RefSeq" id="WP_115568054.1">
    <property type="nucleotide sequence ID" value="NZ_QRGR01000037.1"/>
</dbReference>
<keyword evidence="2" id="KW-1185">Reference proteome</keyword>
<reference evidence="2" key="1">
    <citation type="submission" date="2018-08" db="EMBL/GenBank/DDBJ databases">
        <authorList>
            <person name="Liu Z.-W."/>
            <person name="Du Z.-J."/>
        </authorList>
    </citation>
    <scope>NUCLEOTIDE SEQUENCE [LARGE SCALE GENOMIC DNA]</scope>
    <source>
        <strain evidence="2">H4X</strain>
    </source>
</reference>
<dbReference type="OrthoDB" id="849632at2"/>
<gene>
    <name evidence="1" type="ORF">DXT99_23580</name>
</gene>
<sequence>MNRHIFFLGVLSLSITVQESQAQAPVSIVNGKHVRQQMEREVATRWNNFDPKWYYVLFHNKYRKGEDRRNMLQLLPAMAAVRGTVEAVEQEEEEVNTIWEQEMFKGADRSLNKSFHLLYGRKIETLNTELEALQAEAIAAGVDIDILLKLRAENERINTDIKLTKDAYEDDALKAESFRGQLADLVTLRGYYRRIISLYHTTNNLAK</sequence>
<accession>A0A3D8L3A3</accession>
<dbReference type="Proteomes" id="UP000256708">
    <property type="component" value="Unassembled WGS sequence"/>
</dbReference>
<protein>
    <submittedName>
        <fullName evidence="1">Uncharacterized protein</fullName>
    </submittedName>
</protein>
<organism evidence="1 2">
    <name type="scientific">Pontibacter diazotrophicus</name>
    <dbReference type="NCBI Taxonomy" id="1400979"/>
    <lineage>
        <taxon>Bacteria</taxon>
        <taxon>Pseudomonadati</taxon>
        <taxon>Bacteroidota</taxon>
        <taxon>Cytophagia</taxon>
        <taxon>Cytophagales</taxon>
        <taxon>Hymenobacteraceae</taxon>
        <taxon>Pontibacter</taxon>
    </lineage>
</organism>
<evidence type="ECO:0000313" key="2">
    <source>
        <dbReference type="Proteomes" id="UP000256708"/>
    </source>
</evidence>
<proteinExistence type="predicted"/>
<dbReference type="EMBL" id="QRGR01000037">
    <property type="protein sequence ID" value="RDV11888.1"/>
    <property type="molecule type" value="Genomic_DNA"/>
</dbReference>
<name>A0A3D8L3A3_9BACT</name>